<name>A0A816V1H5_9BILA</name>
<evidence type="ECO:0000313" key="2">
    <source>
        <dbReference type="Proteomes" id="UP000663856"/>
    </source>
</evidence>
<organism evidence="1 2">
    <name type="scientific">Rotaria magnacalcarata</name>
    <dbReference type="NCBI Taxonomy" id="392030"/>
    <lineage>
        <taxon>Eukaryota</taxon>
        <taxon>Metazoa</taxon>
        <taxon>Spiralia</taxon>
        <taxon>Gnathifera</taxon>
        <taxon>Rotifera</taxon>
        <taxon>Eurotatoria</taxon>
        <taxon>Bdelloidea</taxon>
        <taxon>Philodinida</taxon>
        <taxon>Philodinidae</taxon>
        <taxon>Rotaria</taxon>
    </lineage>
</organism>
<sequence length="89" mass="9808">MSQRINLTMYLHLIQRGGAEIILSMEIKPRSATCSMYVRPLTVNNEGHPSGGEGLTNCEVEDEFLYESGTLPCHRDINSIEITVKIGGA</sequence>
<dbReference type="EMBL" id="CAJNRF010010101">
    <property type="protein sequence ID" value="CAF2117260.1"/>
    <property type="molecule type" value="Genomic_DNA"/>
</dbReference>
<gene>
    <name evidence="1" type="ORF">WKI299_LOCUS23504</name>
</gene>
<dbReference type="AlphaFoldDB" id="A0A816V1H5"/>
<proteinExistence type="predicted"/>
<reference evidence="1" key="1">
    <citation type="submission" date="2021-02" db="EMBL/GenBank/DDBJ databases">
        <authorList>
            <person name="Nowell W R."/>
        </authorList>
    </citation>
    <scope>NUCLEOTIDE SEQUENCE</scope>
</reference>
<evidence type="ECO:0000313" key="1">
    <source>
        <dbReference type="EMBL" id="CAF2117260.1"/>
    </source>
</evidence>
<protein>
    <submittedName>
        <fullName evidence="1">Uncharacterized protein</fullName>
    </submittedName>
</protein>
<dbReference type="Proteomes" id="UP000663856">
    <property type="component" value="Unassembled WGS sequence"/>
</dbReference>
<accession>A0A816V1H5</accession>
<comment type="caution">
    <text evidence="1">The sequence shown here is derived from an EMBL/GenBank/DDBJ whole genome shotgun (WGS) entry which is preliminary data.</text>
</comment>